<dbReference type="PANTHER" id="PTHR33096">
    <property type="entry name" value="CXC2 DOMAIN-CONTAINING PROTEIN"/>
    <property type="match status" value="1"/>
</dbReference>
<feature type="region of interest" description="Disordered" evidence="1">
    <location>
        <begin position="1"/>
        <end position="35"/>
    </location>
</feature>
<feature type="region of interest" description="Disordered" evidence="1">
    <location>
        <begin position="908"/>
        <end position="967"/>
    </location>
</feature>
<organism evidence="3 4">
    <name type="scientific">Puccinia coronata f. sp. avenae</name>
    <dbReference type="NCBI Taxonomy" id="200324"/>
    <lineage>
        <taxon>Eukaryota</taxon>
        <taxon>Fungi</taxon>
        <taxon>Dikarya</taxon>
        <taxon>Basidiomycota</taxon>
        <taxon>Pucciniomycotina</taxon>
        <taxon>Pucciniomycetes</taxon>
        <taxon>Pucciniales</taxon>
        <taxon>Pucciniaceae</taxon>
        <taxon>Puccinia</taxon>
    </lineage>
</organism>
<dbReference type="InterPro" id="IPR040521">
    <property type="entry name" value="KDZ"/>
</dbReference>
<evidence type="ECO:0000313" key="3">
    <source>
        <dbReference type="EMBL" id="PLW27505.1"/>
    </source>
</evidence>
<dbReference type="Pfam" id="PF18758">
    <property type="entry name" value="KDZ"/>
    <property type="match status" value="1"/>
</dbReference>
<gene>
    <name evidence="3" type="ORF">PCASD_17654</name>
</gene>
<comment type="caution">
    <text evidence="3">The sequence shown here is derived from an EMBL/GenBank/DDBJ whole genome shotgun (WGS) entry which is preliminary data.</text>
</comment>
<dbReference type="AlphaFoldDB" id="A0A2N5TPU1"/>
<dbReference type="EMBL" id="PGCI01000404">
    <property type="protein sequence ID" value="PLW27505.1"/>
    <property type="molecule type" value="Genomic_DNA"/>
</dbReference>
<dbReference type="InterPro" id="IPR041320">
    <property type="entry name" value="CxC1"/>
</dbReference>
<dbReference type="PANTHER" id="PTHR33096:SF1">
    <property type="entry name" value="CXC1-LIKE CYSTEINE CLUSTER ASSOCIATED WITH KDZ TRANSPOSASES DOMAIN-CONTAINING PROTEIN"/>
    <property type="match status" value="1"/>
</dbReference>
<feature type="compositionally biased region" description="Acidic residues" evidence="1">
    <location>
        <begin position="958"/>
        <end position="967"/>
    </location>
</feature>
<dbReference type="Pfam" id="PF18802">
    <property type="entry name" value="CxC1"/>
    <property type="match status" value="1"/>
</dbReference>
<feature type="compositionally biased region" description="Polar residues" evidence="1">
    <location>
        <begin position="920"/>
        <end position="931"/>
    </location>
</feature>
<evidence type="ECO:0000256" key="1">
    <source>
        <dbReference type="SAM" id="MobiDB-lite"/>
    </source>
</evidence>
<name>A0A2N5TPU1_9BASI</name>
<accession>A0A2N5TPU1</accession>
<dbReference type="Proteomes" id="UP000235392">
    <property type="component" value="Unassembled WGS sequence"/>
</dbReference>
<sequence length="967" mass="111200">MARGRRNRDPSNNSSISTGSSRRRTRTSRRHPFDDENLAIQEAQTARIFRLAELHGMIPSSSRRSFHHPLRLSPQEEQFNFFDNNQYQENETEINQNSYHPAINHARYHRLQRYALIRQKRSDEWKLLVDQATATYLYGQQITQNWTNLNLPTQLVPYSCSCPPSAISHRPVDLIDISNRYHSFRIPFCECTPHVIRLLHYGFISSSAKLPRTAFSIPLIQLHYELWQAASISSYGFLKGLNSFLESRHKDLLLAQGSTKQHKLLTEGLQYSTNQKWAAKCPRCFGPQKNEQKVNEQEPDFIIAMDGNFQQRHYAHASKDNPSEDQYPPVFLPPSLVNTMAAEVEATEANVGPIEAPCAESHKTADDSRDATTWEKCDDSGLFASACRHDVPLVFTNIYKTGEKLYYPVSILGKIFQDFPQSKIGILYDIGCQLETHIKRRDFFINQQSSLLYGTSVFHAYAHQWSCQVKYNPRLNKWWGLSDGEGLERLWAFMSPLVAPLRVSTRLHRLNAIQTRSNYYTQGLNQSAFEWLNSKLKGAQTVIHDARKALATLHLLPNPNNSTGETYTNNFFQHQWDEEQAYHLETNRSSAKKQEKELGRLLRLEDQLDKEWSVESLSAIQAVARARIASNLSSQIAAQREKVGDVMVLLNLTEPAKDELLKIWHTKSEIRQKFLGLIEEKEPLTRVCRPGEQTTLGTAGQQKVLESMRRRAKGLHKVLNEYNQRVEEFVAEFPLRAHPRVIEYGDLMKLEPDDPFWNDDMFTNQNEPWAVDANTQKGIRHLAALNRGIEEKRRIGWEVRRAMRWAVDQHLKLRQIIDAFANPTDCPQLADILGHPILRSLTEAGRISAAKVIIHAAYMKVSNNQIIWNDFCNRLLCETASQTDDQELCTAWSNQMMSLCVPLSQIPGDIDSMEHEPNRTDANQRNLSPQQLGGHEEEEESDDENYRQELEQMVNQDMLDELANEAL</sequence>
<evidence type="ECO:0000259" key="2">
    <source>
        <dbReference type="Pfam" id="PF18802"/>
    </source>
</evidence>
<feature type="compositionally biased region" description="Basic residues" evidence="1">
    <location>
        <begin position="21"/>
        <end position="30"/>
    </location>
</feature>
<feature type="domain" description="CxC1-like cysteine cluster associated with KDZ transposases" evidence="2">
    <location>
        <begin position="145"/>
        <end position="248"/>
    </location>
</feature>
<reference evidence="3 4" key="1">
    <citation type="submission" date="2017-11" db="EMBL/GenBank/DDBJ databases">
        <title>De novo assembly and phasing of dikaryotic genomes from two isolates of Puccinia coronata f. sp. avenae, the causal agent of oat crown rust.</title>
        <authorList>
            <person name="Miller M.E."/>
            <person name="Zhang Y."/>
            <person name="Omidvar V."/>
            <person name="Sperschneider J."/>
            <person name="Schwessinger B."/>
            <person name="Raley C."/>
            <person name="Palmer J.M."/>
            <person name="Garnica D."/>
            <person name="Upadhyaya N."/>
            <person name="Rathjen J."/>
            <person name="Taylor J.M."/>
            <person name="Park R.F."/>
            <person name="Dodds P.N."/>
            <person name="Hirsch C.D."/>
            <person name="Kianian S.F."/>
            <person name="Figueroa M."/>
        </authorList>
    </citation>
    <scope>NUCLEOTIDE SEQUENCE [LARGE SCALE GENOMIC DNA]</scope>
    <source>
        <strain evidence="3">12SD80</strain>
    </source>
</reference>
<proteinExistence type="predicted"/>
<evidence type="ECO:0000313" key="4">
    <source>
        <dbReference type="Proteomes" id="UP000235392"/>
    </source>
</evidence>
<protein>
    <recommendedName>
        <fullName evidence="2">CxC1-like cysteine cluster associated with KDZ transposases domain-containing protein</fullName>
    </recommendedName>
</protein>